<dbReference type="HOGENOM" id="CLU_3157632_0_0_10"/>
<organism evidence="6 7">
    <name type="scientific">Salinibacter ruber (strain DSM 13855 / M31)</name>
    <dbReference type="NCBI Taxonomy" id="309807"/>
    <lineage>
        <taxon>Bacteria</taxon>
        <taxon>Pseudomonadati</taxon>
        <taxon>Rhodothermota</taxon>
        <taxon>Rhodothermia</taxon>
        <taxon>Rhodothermales</taxon>
        <taxon>Salinibacteraceae</taxon>
        <taxon>Salinibacter</taxon>
    </lineage>
</organism>
<keyword evidence="7" id="KW-1185">Reference proteome</keyword>
<evidence type="ECO:0000256" key="3">
    <source>
        <dbReference type="ARBA" id="ARBA00023004"/>
    </source>
</evidence>
<dbReference type="STRING" id="309807.SRU_0293"/>
<dbReference type="PATRIC" id="fig|309807.25.peg.300"/>
<dbReference type="SMART" id="SM00704">
    <property type="entry name" value="ZnF_CDGSH"/>
    <property type="match status" value="1"/>
</dbReference>
<dbReference type="Gene3D" id="3.40.5.90">
    <property type="entry name" value="CDGSH iron-sulfur domain, mitoNEET-type"/>
    <property type="match status" value="1"/>
</dbReference>
<dbReference type="eggNOG" id="COG3369">
    <property type="taxonomic scope" value="Bacteria"/>
</dbReference>
<name>Q2S5U2_SALRD</name>
<protein>
    <recommendedName>
        <fullName evidence="5">Iron-binding zinc finger CDGSH type domain-containing protein</fullName>
    </recommendedName>
</protein>
<dbReference type="Pfam" id="PF09360">
    <property type="entry name" value="zf-CDGSH"/>
    <property type="match status" value="1"/>
</dbReference>
<reference evidence="6 7" key="1">
    <citation type="journal article" date="2005" name="Proc. Natl. Acad. Sci. U.S.A.">
        <title>The genome of Salinibacter ruber: convergence and gene exchange among hyperhalophilic bacteria and archaea.</title>
        <authorList>
            <person name="Mongodin E.F."/>
            <person name="Nelson K.E."/>
            <person name="Daugherty S."/>
            <person name="Deboy R.T."/>
            <person name="Wister J."/>
            <person name="Khouri H."/>
            <person name="Weidman J."/>
            <person name="Walsh D.A."/>
            <person name="Papke R.T."/>
            <person name="Sanchez Perez G."/>
            <person name="Sharma A.K."/>
            <person name="Nesbo C.L."/>
            <person name="MacLeod D."/>
            <person name="Bapteste E."/>
            <person name="Doolittle W.F."/>
            <person name="Charlebois R.L."/>
            <person name="Legault B."/>
            <person name="Rodriguez-Valera F."/>
        </authorList>
    </citation>
    <scope>NUCLEOTIDE SEQUENCE [LARGE SCALE GENOMIC DNA]</scope>
    <source>
        <strain evidence="7">DSM 13855 / CECT 5946 / M31</strain>
    </source>
</reference>
<accession>Q2S5U2</accession>
<keyword evidence="4" id="KW-0411">Iron-sulfur</keyword>
<dbReference type="GO" id="GO:0051537">
    <property type="term" value="F:2 iron, 2 sulfur cluster binding"/>
    <property type="evidence" value="ECO:0007669"/>
    <property type="project" value="UniProtKB-KW"/>
</dbReference>
<keyword evidence="3" id="KW-0408">Iron</keyword>
<evidence type="ECO:0000256" key="2">
    <source>
        <dbReference type="ARBA" id="ARBA00022723"/>
    </source>
</evidence>
<dbReference type="InterPro" id="IPR042216">
    <property type="entry name" value="MitoNEET_CISD"/>
</dbReference>
<dbReference type="GO" id="GO:0046872">
    <property type="term" value="F:metal ion binding"/>
    <property type="evidence" value="ECO:0007669"/>
    <property type="project" value="UniProtKB-KW"/>
</dbReference>
<dbReference type="InterPro" id="IPR018967">
    <property type="entry name" value="FeS-contain_CDGSH-typ"/>
</dbReference>
<dbReference type="KEGG" id="sru:SRU_0293"/>
<dbReference type="EnsemblBacteria" id="ABC45241">
    <property type="protein sequence ID" value="ABC45241"/>
    <property type="gene ID" value="SRU_0293"/>
</dbReference>
<evidence type="ECO:0000256" key="4">
    <source>
        <dbReference type="ARBA" id="ARBA00023014"/>
    </source>
</evidence>
<keyword evidence="2" id="KW-0479">Metal-binding</keyword>
<evidence type="ECO:0000259" key="5">
    <source>
        <dbReference type="SMART" id="SM00704"/>
    </source>
</evidence>
<gene>
    <name evidence="6" type="ordered locus">SRU_0293</name>
</gene>
<evidence type="ECO:0000313" key="7">
    <source>
        <dbReference type="Proteomes" id="UP000008674"/>
    </source>
</evidence>
<feature type="domain" description="Iron-binding zinc finger CDGSH type" evidence="5">
    <location>
        <begin position="13"/>
        <end position="53"/>
    </location>
</feature>
<dbReference type="Proteomes" id="UP000008674">
    <property type="component" value="Chromosome"/>
</dbReference>
<proteinExistence type="predicted"/>
<sequence length="55" mass="5714">MAFTPPPVMDTDGCPHEGDGETLLADTRMALCRCGASESKPLCDGGHTEMGFEAG</sequence>
<evidence type="ECO:0000256" key="1">
    <source>
        <dbReference type="ARBA" id="ARBA00022714"/>
    </source>
</evidence>
<dbReference type="AlphaFoldDB" id="Q2S5U2"/>
<dbReference type="EMBL" id="CP000159">
    <property type="protein sequence ID" value="ABC45241.1"/>
    <property type="molecule type" value="Genomic_DNA"/>
</dbReference>
<dbReference type="OrthoDB" id="9795032at2"/>
<keyword evidence="1" id="KW-0001">2Fe-2S</keyword>
<evidence type="ECO:0000313" key="6">
    <source>
        <dbReference type="EMBL" id="ABC45241.1"/>
    </source>
</evidence>
<dbReference type="GO" id="GO:0005737">
    <property type="term" value="C:cytoplasm"/>
    <property type="evidence" value="ECO:0007669"/>
    <property type="project" value="UniProtKB-ARBA"/>
</dbReference>